<dbReference type="SMART" id="SM00966">
    <property type="entry name" value="SpoVT_AbrB"/>
    <property type="match status" value="1"/>
</dbReference>
<gene>
    <name evidence="2" type="ORF">HNQ77_004032</name>
</gene>
<accession>A0A841JXH6</accession>
<dbReference type="Proteomes" id="UP000538666">
    <property type="component" value="Unassembled WGS sequence"/>
</dbReference>
<sequence>METSRVGKRGTIVVPVKLRQRFGLKEGDLLVTEEREDGILLRPAVAVPVEIYTPLRKAEFLLNNAVTREDYDQACEDIRALGLDPKTIPHTEDVRRNDLPTAAEANKQWTALRKNLSKRALKPGKHA</sequence>
<reference evidence="2 3" key="1">
    <citation type="submission" date="2020-08" db="EMBL/GenBank/DDBJ databases">
        <title>Genomic Encyclopedia of Type Strains, Phase IV (KMG-IV): sequencing the most valuable type-strain genomes for metagenomic binning, comparative biology and taxonomic classification.</title>
        <authorList>
            <person name="Goeker M."/>
        </authorList>
    </citation>
    <scope>NUCLEOTIDE SEQUENCE [LARGE SCALE GENOMIC DNA]</scope>
    <source>
        <strain evidence="2 3">DSM 103733</strain>
    </source>
</reference>
<feature type="domain" description="SpoVT-AbrB" evidence="1">
    <location>
        <begin position="4"/>
        <end position="49"/>
    </location>
</feature>
<evidence type="ECO:0000313" key="2">
    <source>
        <dbReference type="EMBL" id="MBB6146062.1"/>
    </source>
</evidence>
<name>A0A841JXH6_9BACT</name>
<protein>
    <submittedName>
        <fullName evidence="2">AbrB family looped-hinge helix DNA binding protein</fullName>
    </submittedName>
</protein>
<dbReference type="AlphaFoldDB" id="A0A841JXH6"/>
<dbReference type="InterPro" id="IPR037914">
    <property type="entry name" value="SpoVT-AbrB_sf"/>
</dbReference>
<dbReference type="OrthoDB" id="9811597at2"/>
<dbReference type="NCBIfam" id="TIGR01439">
    <property type="entry name" value="lp_hng_hel_AbrB"/>
    <property type="match status" value="1"/>
</dbReference>
<dbReference type="Gene3D" id="2.10.260.10">
    <property type="match status" value="1"/>
</dbReference>
<comment type="caution">
    <text evidence="2">The sequence shown here is derived from an EMBL/GenBank/DDBJ whole genome shotgun (WGS) entry which is preliminary data.</text>
</comment>
<dbReference type="Pfam" id="PF04014">
    <property type="entry name" value="MazE_antitoxin"/>
    <property type="match status" value="1"/>
</dbReference>
<organism evidence="2 3">
    <name type="scientific">Silvibacterium bohemicum</name>
    <dbReference type="NCBI Taxonomy" id="1577686"/>
    <lineage>
        <taxon>Bacteria</taxon>
        <taxon>Pseudomonadati</taxon>
        <taxon>Acidobacteriota</taxon>
        <taxon>Terriglobia</taxon>
        <taxon>Terriglobales</taxon>
        <taxon>Acidobacteriaceae</taxon>
        <taxon>Silvibacterium</taxon>
    </lineage>
</organism>
<proteinExistence type="predicted"/>
<dbReference type="EMBL" id="JACHEK010000008">
    <property type="protein sequence ID" value="MBB6146062.1"/>
    <property type="molecule type" value="Genomic_DNA"/>
</dbReference>
<evidence type="ECO:0000259" key="1">
    <source>
        <dbReference type="SMART" id="SM00966"/>
    </source>
</evidence>
<dbReference type="GO" id="GO:0003677">
    <property type="term" value="F:DNA binding"/>
    <property type="evidence" value="ECO:0007669"/>
    <property type="project" value="InterPro"/>
</dbReference>
<evidence type="ECO:0000313" key="3">
    <source>
        <dbReference type="Proteomes" id="UP000538666"/>
    </source>
</evidence>
<dbReference type="InterPro" id="IPR007159">
    <property type="entry name" value="SpoVT-AbrB_dom"/>
</dbReference>
<keyword evidence="3" id="KW-1185">Reference proteome</keyword>
<dbReference type="RefSeq" id="WP_082125729.1">
    <property type="nucleotide sequence ID" value="NZ_JACHEK010000008.1"/>
</dbReference>
<dbReference type="SUPFAM" id="SSF89447">
    <property type="entry name" value="AbrB/MazE/MraZ-like"/>
    <property type="match status" value="1"/>
</dbReference>